<keyword evidence="1" id="KW-0812">Transmembrane</keyword>
<feature type="transmembrane region" description="Helical" evidence="1">
    <location>
        <begin position="188"/>
        <end position="208"/>
    </location>
</feature>
<name>A0A7X5UM44_9PSEU</name>
<evidence type="ECO:0000313" key="3">
    <source>
        <dbReference type="EMBL" id="NIJ10551.1"/>
    </source>
</evidence>
<evidence type="ECO:0000313" key="4">
    <source>
        <dbReference type="Proteomes" id="UP000545493"/>
    </source>
</evidence>
<feature type="chain" id="PRO_5031312403" evidence="2">
    <location>
        <begin position="31"/>
        <end position="221"/>
    </location>
</feature>
<dbReference type="RefSeq" id="WP_167166736.1">
    <property type="nucleotide sequence ID" value="NZ_JAAOYM010000001.1"/>
</dbReference>
<keyword evidence="4" id="KW-1185">Reference proteome</keyword>
<dbReference type="Proteomes" id="UP000545493">
    <property type="component" value="Unassembled WGS sequence"/>
</dbReference>
<proteinExistence type="predicted"/>
<dbReference type="AlphaFoldDB" id="A0A7X5UM44"/>
<accession>A0A7X5UM44</accession>
<protein>
    <submittedName>
        <fullName evidence="3">Uncharacterized protein</fullName>
    </submittedName>
</protein>
<sequence length="221" mass="23244">MSSILTRWRWQALCALVPLAVITSPVAADAHPLGSPLGAQLAADGDTVTVSWIASEDDWVSLGHTVGALPTPPGTITAFQAIRRSPAVRDYLLAHISVTQAGTRCTGEVGSVPDDAETFLGKGMPLTFTCPAEVAAVDVQITALTDVDERYRTKAIAEAEPGEVIYTKSNDTHRWDFGTTATKPWSGWVPLIIAVAAAGVVGRIGWLLRARAAGTEKGGEA</sequence>
<dbReference type="EMBL" id="JAAOYM010000001">
    <property type="protein sequence ID" value="NIJ10551.1"/>
    <property type="molecule type" value="Genomic_DNA"/>
</dbReference>
<keyword evidence="1" id="KW-0472">Membrane</keyword>
<evidence type="ECO:0000256" key="2">
    <source>
        <dbReference type="SAM" id="SignalP"/>
    </source>
</evidence>
<gene>
    <name evidence="3" type="ORF">FHU38_000895</name>
</gene>
<keyword evidence="2" id="KW-0732">Signal</keyword>
<organism evidence="3 4">
    <name type="scientific">Saccharomonospora amisosensis</name>
    <dbReference type="NCBI Taxonomy" id="1128677"/>
    <lineage>
        <taxon>Bacteria</taxon>
        <taxon>Bacillati</taxon>
        <taxon>Actinomycetota</taxon>
        <taxon>Actinomycetes</taxon>
        <taxon>Pseudonocardiales</taxon>
        <taxon>Pseudonocardiaceae</taxon>
        <taxon>Saccharomonospora</taxon>
    </lineage>
</organism>
<feature type="signal peptide" evidence="2">
    <location>
        <begin position="1"/>
        <end position="30"/>
    </location>
</feature>
<evidence type="ECO:0000256" key="1">
    <source>
        <dbReference type="SAM" id="Phobius"/>
    </source>
</evidence>
<comment type="caution">
    <text evidence="3">The sequence shown here is derived from an EMBL/GenBank/DDBJ whole genome shotgun (WGS) entry which is preliminary data.</text>
</comment>
<reference evidence="3 4" key="1">
    <citation type="submission" date="2020-03" db="EMBL/GenBank/DDBJ databases">
        <title>Sequencing the genomes of 1000 actinobacteria strains.</title>
        <authorList>
            <person name="Klenk H.-P."/>
        </authorList>
    </citation>
    <scope>NUCLEOTIDE SEQUENCE [LARGE SCALE GENOMIC DNA]</scope>
    <source>
        <strain evidence="3 4">DSM 45685</strain>
    </source>
</reference>
<keyword evidence="1" id="KW-1133">Transmembrane helix</keyword>